<evidence type="ECO:0000259" key="1">
    <source>
        <dbReference type="Pfam" id="PF13476"/>
    </source>
</evidence>
<dbReference type="PANTHER" id="PTHR32114:SF2">
    <property type="entry name" value="ABC TRANSPORTER ABCH.3"/>
    <property type="match status" value="1"/>
</dbReference>
<keyword evidence="3" id="KW-1185">Reference proteome</keyword>
<comment type="caution">
    <text evidence="2">The sequence shown here is derived from an EMBL/GenBank/DDBJ whole genome shotgun (WGS) entry which is preliminary data.</text>
</comment>
<dbReference type="Proteomes" id="UP000551616">
    <property type="component" value="Unassembled WGS sequence"/>
</dbReference>
<dbReference type="InterPro" id="IPR038729">
    <property type="entry name" value="Rad50/SbcC_AAA"/>
</dbReference>
<dbReference type="PANTHER" id="PTHR32114">
    <property type="entry name" value="ABC TRANSPORTER ABCH.3"/>
    <property type="match status" value="1"/>
</dbReference>
<protein>
    <recommendedName>
        <fullName evidence="1">Rad50/SbcC-type AAA domain-containing protein</fullName>
    </recommendedName>
</protein>
<evidence type="ECO:0000313" key="2">
    <source>
        <dbReference type="EMBL" id="MBA2117074.1"/>
    </source>
</evidence>
<dbReference type="GO" id="GO:0006302">
    <property type="term" value="P:double-strand break repair"/>
    <property type="evidence" value="ECO:0007669"/>
    <property type="project" value="InterPro"/>
</dbReference>
<dbReference type="SUPFAM" id="SSF52540">
    <property type="entry name" value="P-loop containing nucleoside triphosphate hydrolases"/>
    <property type="match status" value="1"/>
</dbReference>
<dbReference type="GO" id="GO:0016887">
    <property type="term" value="F:ATP hydrolysis activity"/>
    <property type="evidence" value="ECO:0007669"/>
    <property type="project" value="InterPro"/>
</dbReference>
<name>A0A7V8V8T0_9BACT</name>
<dbReference type="AlphaFoldDB" id="A0A7V8V8T0"/>
<dbReference type="InterPro" id="IPR027417">
    <property type="entry name" value="P-loop_NTPase"/>
</dbReference>
<dbReference type="RefSeq" id="WP_207398451.1">
    <property type="nucleotide sequence ID" value="NZ_JABRWO010000012.1"/>
</dbReference>
<evidence type="ECO:0000313" key="3">
    <source>
        <dbReference type="Proteomes" id="UP000551616"/>
    </source>
</evidence>
<dbReference type="EMBL" id="JABRWO010000012">
    <property type="protein sequence ID" value="MBA2117074.1"/>
    <property type="molecule type" value="Genomic_DNA"/>
</dbReference>
<reference evidence="2 3" key="1">
    <citation type="submission" date="2020-05" db="EMBL/GenBank/DDBJ databases">
        <title>Bremerella alba sp. nov., a novel planctomycete isolated from the surface of the macroalga Fucus spiralis.</title>
        <authorList>
            <person name="Godinho O."/>
            <person name="Botelho R."/>
            <person name="Albuquerque L."/>
            <person name="Wiegand S."/>
            <person name="Da Costa M.S."/>
            <person name="Lobo-Da-Cunha A."/>
            <person name="Jogler C."/>
            <person name="Lage O.M."/>
        </authorList>
    </citation>
    <scope>NUCLEOTIDE SEQUENCE [LARGE SCALE GENOMIC DNA]</scope>
    <source>
        <strain evidence="2 3">FF15</strain>
    </source>
</reference>
<organism evidence="2 3">
    <name type="scientific">Bremerella alba</name>
    <dbReference type="NCBI Taxonomy" id="980252"/>
    <lineage>
        <taxon>Bacteria</taxon>
        <taxon>Pseudomonadati</taxon>
        <taxon>Planctomycetota</taxon>
        <taxon>Planctomycetia</taxon>
        <taxon>Pirellulales</taxon>
        <taxon>Pirellulaceae</taxon>
        <taxon>Bremerella</taxon>
    </lineage>
</organism>
<dbReference type="Pfam" id="PF13476">
    <property type="entry name" value="AAA_23"/>
    <property type="match status" value="1"/>
</dbReference>
<sequence length="890" mass="100998">MLEGFKKQLAEKSVSSGGNFVRTDFHVHYPGLDDYEYKGDDSVQVMGKALNDEGIGLAVVLRHQEFPTKEQLQSLQKFCKNTVLLPGAEINVFVDALDKKVSKDHYFHCIVVADPKSDWAYLLHKAKDKFTYKGENYPSGFHSSIEDLGKFFIGEGALFIAAHLHQAKAPEKSRSVDDIYEDDAFLDFVESGVFTALEVRSTATAEFFDGRRTTKSGKQIPKAICVRSSDAHSHEHLIERQRSTWVQMETPSFEELKASLSFRHRVRLEAPDFKHSQVIGLHVEGSFIKESWIEFSPGINCLIGCKGSGKTSVLECLRFVLNTDVPSERQETVDKHLNHILGPAGYVECLVKKSDGTQHLLTRKMESKDRIKITEQDGTAREVQIREGIDFDVSILGWHEIEAVADRPSARIKLLDRIQGEDEIKLLYSTIESNIENARDLLPTFQRKIKRLDESLKSLWGLQRKRRTLQKLEEGELLQLQNKYEQYLSIQEELKSLKTQLIRAGNRTKKQVDSAFRFLQNDPTEVAAMPADITEPINRSSECRKHLKSEIDGISDKISTLSQDSSDIIQTQIDEVIKAFAKFRENEYEPRTNELPTEEREILSRQILIIEETKGLPEEEDIARALRDEVQALALELHDFCDNICKSRKKICDIRIANIAQINTEVDSIEMSFLRSANHARRDSFMNTYREEASGIMGLVNEYGGAEPYEKLRSLFADFRDLKIEEERWAVKDLMWDAKFVEFLKIFDDDDVEIRMQVGAAGFVPIQNLSAGQRCTAVFPLLLRNTKGPLVIDQPEDNLDNRYIADTIAPDLLKKKNGQQFVTTSHNANLVVLTDSDLIVHADSDGKSGQIVERGFFGCQSSRIAPSVLDVLDGGEQALRARQQKYGNSD</sequence>
<proteinExistence type="predicted"/>
<feature type="domain" description="Rad50/SbcC-type AAA" evidence="1">
    <location>
        <begin position="285"/>
        <end position="501"/>
    </location>
</feature>
<gene>
    <name evidence="2" type="ORF">HOV93_42680</name>
</gene>
<dbReference type="Gene3D" id="3.40.50.300">
    <property type="entry name" value="P-loop containing nucleotide triphosphate hydrolases"/>
    <property type="match status" value="2"/>
</dbReference>
<accession>A0A7V8V8T0</accession>